<evidence type="ECO:0000256" key="3">
    <source>
        <dbReference type="ARBA" id="ARBA00023163"/>
    </source>
</evidence>
<dbReference type="RefSeq" id="WP_375353359.1">
    <property type="nucleotide sequence ID" value="NZ_JBHHMI010000002.1"/>
</dbReference>
<protein>
    <submittedName>
        <fullName evidence="7">Response regulator</fullName>
    </submittedName>
</protein>
<gene>
    <name evidence="7" type="ORF">ACE41H_03305</name>
</gene>
<dbReference type="PROSITE" id="PS50110">
    <property type="entry name" value="RESPONSE_REGULATORY"/>
    <property type="match status" value="1"/>
</dbReference>
<accession>A0ABV5ANQ3</accession>
<keyword evidence="3" id="KW-0804">Transcription</keyword>
<evidence type="ECO:0000259" key="6">
    <source>
        <dbReference type="PROSITE" id="PS50110"/>
    </source>
</evidence>
<dbReference type="SUPFAM" id="SSF46689">
    <property type="entry name" value="Homeodomain-like"/>
    <property type="match status" value="2"/>
</dbReference>
<evidence type="ECO:0000256" key="2">
    <source>
        <dbReference type="ARBA" id="ARBA00023125"/>
    </source>
</evidence>
<keyword evidence="8" id="KW-1185">Reference proteome</keyword>
<dbReference type="Gene3D" id="1.10.10.60">
    <property type="entry name" value="Homeodomain-like"/>
    <property type="match status" value="2"/>
</dbReference>
<reference evidence="7 8" key="1">
    <citation type="submission" date="2024-09" db="EMBL/GenBank/DDBJ databases">
        <title>Paenibacillus zeirhizospherea sp. nov., isolated from surface of the maize (Zea mays) roots in a horticulture field, Hungary.</title>
        <authorList>
            <person name="Marton D."/>
            <person name="Farkas M."/>
            <person name="Bedics A."/>
            <person name="Toth E."/>
            <person name="Tancsics A."/>
            <person name="Boka K."/>
            <person name="Maroti G."/>
            <person name="Kriszt B."/>
            <person name="Cserhati M."/>
        </authorList>
    </citation>
    <scope>NUCLEOTIDE SEQUENCE [LARGE SCALE GENOMIC DNA]</scope>
    <source>
        <strain evidence="7 8">KCTC 33519</strain>
    </source>
</reference>
<feature type="domain" description="Response regulatory" evidence="6">
    <location>
        <begin position="3"/>
        <end position="120"/>
    </location>
</feature>
<dbReference type="InterPro" id="IPR020449">
    <property type="entry name" value="Tscrpt_reg_AraC-type_HTH"/>
</dbReference>
<evidence type="ECO:0000313" key="8">
    <source>
        <dbReference type="Proteomes" id="UP001580346"/>
    </source>
</evidence>
<feature type="domain" description="HTH araC/xylS-type" evidence="5">
    <location>
        <begin position="249"/>
        <end position="347"/>
    </location>
</feature>
<dbReference type="InterPro" id="IPR018060">
    <property type="entry name" value="HTH_AraC"/>
</dbReference>
<dbReference type="EMBL" id="JBHHMI010000002">
    <property type="protein sequence ID" value="MFB5265814.1"/>
    <property type="molecule type" value="Genomic_DNA"/>
</dbReference>
<sequence>MIKVLLVDDEHWNRDMIRTLGEWERLDLQIVGEAGDGIEAVRLTEALKPEIVITDMRMPAADGVELLRILNDRFPEIKAIVISGYDDFNYAKHALKYRAVDYLLKPIDPLELNATLQKCKTELQNSTNPDLEPLDFEFSQRLSGYKQRLRFHFNELNGEAITVVFGQLQQDLHADTGRRKLGRVVQELLLHLKELLTAAMSGAQQQEIKVTPQTISSVEAAVHDVQQYYLQGLDALIQHRKFKNKLNLEEVRQYMEQHFTEPVSLEFLAKVFFVSKEYLSKVFKQEYGLNVTDYILQLRMEKARKWITEDQLPIKTVGEMAGYEDVSYFYRVFKKYFGIAPGEMRKQS</sequence>
<dbReference type="InterPro" id="IPR018062">
    <property type="entry name" value="HTH_AraC-typ_CS"/>
</dbReference>
<dbReference type="SUPFAM" id="SSF52172">
    <property type="entry name" value="CheY-like"/>
    <property type="match status" value="1"/>
</dbReference>
<name>A0ABV5ANQ3_9BACL</name>
<evidence type="ECO:0000256" key="1">
    <source>
        <dbReference type="ARBA" id="ARBA00023015"/>
    </source>
</evidence>
<dbReference type="InterPro" id="IPR001789">
    <property type="entry name" value="Sig_transdc_resp-reg_receiver"/>
</dbReference>
<feature type="modified residue" description="4-aspartylphosphate" evidence="4">
    <location>
        <position position="55"/>
    </location>
</feature>
<dbReference type="InterPro" id="IPR009057">
    <property type="entry name" value="Homeodomain-like_sf"/>
</dbReference>
<proteinExistence type="predicted"/>
<dbReference type="Gene3D" id="3.40.50.2300">
    <property type="match status" value="1"/>
</dbReference>
<dbReference type="PROSITE" id="PS01124">
    <property type="entry name" value="HTH_ARAC_FAMILY_2"/>
    <property type="match status" value="1"/>
</dbReference>
<dbReference type="CDD" id="cd17536">
    <property type="entry name" value="REC_YesN-like"/>
    <property type="match status" value="1"/>
</dbReference>
<dbReference type="SMART" id="SM00342">
    <property type="entry name" value="HTH_ARAC"/>
    <property type="match status" value="1"/>
</dbReference>
<keyword evidence="4" id="KW-0597">Phosphoprotein</keyword>
<evidence type="ECO:0000259" key="5">
    <source>
        <dbReference type="PROSITE" id="PS01124"/>
    </source>
</evidence>
<dbReference type="PANTHER" id="PTHR43280">
    <property type="entry name" value="ARAC-FAMILY TRANSCRIPTIONAL REGULATOR"/>
    <property type="match status" value="1"/>
</dbReference>
<dbReference type="PROSITE" id="PS00041">
    <property type="entry name" value="HTH_ARAC_FAMILY_1"/>
    <property type="match status" value="1"/>
</dbReference>
<dbReference type="Proteomes" id="UP001580346">
    <property type="component" value="Unassembled WGS sequence"/>
</dbReference>
<dbReference type="Pfam" id="PF00072">
    <property type="entry name" value="Response_reg"/>
    <property type="match status" value="1"/>
</dbReference>
<dbReference type="SMART" id="SM00448">
    <property type="entry name" value="REC"/>
    <property type="match status" value="1"/>
</dbReference>
<dbReference type="InterPro" id="IPR011006">
    <property type="entry name" value="CheY-like_superfamily"/>
</dbReference>
<comment type="caution">
    <text evidence="7">The sequence shown here is derived from an EMBL/GenBank/DDBJ whole genome shotgun (WGS) entry which is preliminary data.</text>
</comment>
<evidence type="ECO:0000313" key="7">
    <source>
        <dbReference type="EMBL" id="MFB5265814.1"/>
    </source>
</evidence>
<keyword evidence="2" id="KW-0238">DNA-binding</keyword>
<dbReference type="Pfam" id="PF12833">
    <property type="entry name" value="HTH_18"/>
    <property type="match status" value="1"/>
</dbReference>
<dbReference type="PRINTS" id="PR00032">
    <property type="entry name" value="HTHARAC"/>
</dbReference>
<organism evidence="7 8">
    <name type="scientific">Paenibacillus enshidis</name>
    <dbReference type="NCBI Taxonomy" id="1458439"/>
    <lineage>
        <taxon>Bacteria</taxon>
        <taxon>Bacillati</taxon>
        <taxon>Bacillota</taxon>
        <taxon>Bacilli</taxon>
        <taxon>Bacillales</taxon>
        <taxon>Paenibacillaceae</taxon>
        <taxon>Paenibacillus</taxon>
    </lineage>
</organism>
<keyword evidence="1" id="KW-0805">Transcription regulation</keyword>
<evidence type="ECO:0000256" key="4">
    <source>
        <dbReference type="PROSITE-ProRule" id="PRU00169"/>
    </source>
</evidence>
<dbReference type="PANTHER" id="PTHR43280:SF2">
    <property type="entry name" value="HTH-TYPE TRANSCRIPTIONAL REGULATOR EXSA"/>
    <property type="match status" value="1"/>
</dbReference>